<dbReference type="InterPro" id="IPR003567">
    <property type="entry name" value="Cyt_c_biogenesis"/>
</dbReference>
<feature type="transmembrane region" description="Helical" evidence="3">
    <location>
        <begin position="352"/>
        <end position="372"/>
    </location>
</feature>
<feature type="transmembrane region" description="Helical" evidence="3">
    <location>
        <begin position="176"/>
        <end position="201"/>
    </location>
</feature>
<dbReference type="PANTHER" id="PTHR43653:SF1">
    <property type="entry name" value="CYTOCHROME C-TYPE BIOGENESIS PROTEIN CCMF"/>
    <property type="match status" value="1"/>
</dbReference>
<organism evidence="5 6">
    <name type="scientific">Zestomonas carbonaria</name>
    <dbReference type="NCBI Taxonomy" id="2762745"/>
    <lineage>
        <taxon>Bacteria</taxon>
        <taxon>Pseudomonadati</taxon>
        <taxon>Pseudomonadota</taxon>
        <taxon>Gammaproteobacteria</taxon>
        <taxon>Pseudomonadales</taxon>
        <taxon>Pseudomonadaceae</taxon>
        <taxon>Zestomonas</taxon>
    </lineage>
</organism>
<comment type="similarity">
    <text evidence="1">Belongs to the CcmF/CycK/Ccl1/NrfE/CcsA family.</text>
</comment>
<feature type="transmembrane region" description="Helical" evidence="3">
    <location>
        <begin position="61"/>
        <end position="79"/>
    </location>
</feature>
<sequence length="716" mass="77176">MIRTWLFDGESTRGQAIAGLVLSCGLLWFLPQAGNALLWLFCVLILLGALRPAARLSLWRLALGGLYGACLALVLHLVADHFQLRYVWLYSSSALPLYLKVSNLWGGDEGTVLLLATFCLATAMGGASLPGWAGRGGALVAAWYVATAAWLGPFAATPADWLQAQDSQGMNAHLQTFWMALHAPLILAAYAWTLAPAGAAIGALGKASPNYGAIALVQSRRSWLVLTAGIGAGMAWALEDFTFGQLWHWDPVQTSAFAVWALLGAVLHGARRWREGQRLLPALSLMAAALVCVAMSVTRSEVLASSHRYIGTTSWMSHLALAAVLLGLGLWQAGKALGRRTGNILRGGTERTLDLAVYLFAGAALLAMGALLRAHLHEWLNVEKTPELKPFFELAMAWSGPGELGGLYEAFAQWDVDGYVLGKWLLPILAAFGLVGGYTFLRRLLRQRVVVAVTLAVSILAGLVAWRGGWLTRQYSGDGVLSQNIVAVLPWLDAALLGAAFLLVACLAWGAVSVWRTRRLGTLRHTGSLALIHGGAVVALVGGLAATALNAYLPITLPPSTDDEAWHSVSEQLQLRIRPLDSEADFSGYRAIAQVELRVDGELLAGQALFQDDRRLPPAYQGPMRQLCEILDYRYARHVGDPGYMLHPFIVRGWSQDLQVWVPASPRLMVAAEEGGEAAGDEQSLVVIRRYPFVSLLWIGLLAMLAGSLALPGRGR</sequence>
<dbReference type="GO" id="GO:0020037">
    <property type="term" value="F:heme binding"/>
    <property type="evidence" value="ECO:0007669"/>
    <property type="project" value="InterPro"/>
</dbReference>
<feature type="transmembrane region" description="Helical" evidence="3">
    <location>
        <begin position="691"/>
        <end position="711"/>
    </location>
</feature>
<feature type="transmembrane region" description="Helical" evidence="3">
    <location>
        <begin position="136"/>
        <end position="156"/>
    </location>
</feature>
<dbReference type="Pfam" id="PF01578">
    <property type="entry name" value="Cytochrom_C_asm"/>
    <property type="match status" value="1"/>
</dbReference>
<protein>
    <recommendedName>
        <fullName evidence="4">Cytochrome c assembly protein domain-containing protein</fullName>
    </recommendedName>
</protein>
<feature type="transmembrane region" description="Helical" evidence="3">
    <location>
        <begin position="488"/>
        <end position="515"/>
    </location>
</feature>
<feature type="transmembrane region" description="Helical" evidence="3">
    <location>
        <begin position="424"/>
        <end position="441"/>
    </location>
</feature>
<reference evidence="5 6" key="1">
    <citation type="submission" date="2020-08" db="EMBL/GenBank/DDBJ databases">
        <authorList>
            <person name="Criscuolo A."/>
        </authorList>
    </citation>
    <scope>NUCLEOTIDE SEQUENCE [LARGE SCALE GENOMIC DNA]</scope>
    <source>
        <strain evidence="5">CIP111764</strain>
    </source>
</reference>
<evidence type="ECO:0000313" key="5">
    <source>
        <dbReference type="EMBL" id="CAD5110268.1"/>
    </source>
</evidence>
<accession>A0A7U7ESD2</accession>
<feature type="transmembrane region" description="Helical" evidence="3">
    <location>
        <begin position="222"/>
        <end position="239"/>
    </location>
</feature>
<dbReference type="RefSeq" id="WP_235978999.1">
    <property type="nucleotide sequence ID" value="NZ_CAJFCI010000084.1"/>
</dbReference>
<feature type="transmembrane region" description="Helical" evidence="3">
    <location>
        <begin position="527"/>
        <end position="553"/>
    </location>
</feature>
<keyword evidence="6" id="KW-1185">Reference proteome</keyword>
<feature type="transmembrane region" description="Helical" evidence="3">
    <location>
        <begin position="448"/>
        <end position="468"/>
    </location>
</feature>
<keyword evidence="3" id="KW-1133">Transmembrane helix</keyword>
<dbReference type="InterPro" id="IPR002541">
    <property type="entry name" value="Cyt_c_assembly"/>
</dbReference>
<keyword evidence="3" id="KW-0472">Membrane</keyword>
<evidence type="ECO:0000256" key="2">
    <source>
        <dbReference type="ARBA" id="ARBA00022748"/>
    </source>
</evidence>
<dbReference type="GO" id="GO:0015232">
    <property type="term" value="F:heme transmembrane transporter activity"/>
    <property type="evidence" value="ECO:0007669"/>
    <property type="project" value="InterPro"/>
</dbReference>
<gene>
    <name evidence="5" type="ORF">PSEWESI4_04587</name>
</gene>
<dbReference type="GO" id="GO:0016020">
    <property type="term" value="C:membrane"/>
    <property type="evidence" value="ECO:0007669"/>
    <property type="project" value="InterPro"/>
</dbReference>
<evidence type="ECO:0000256" key="3">
    <source>
        <dbReference type="SAM" id="Phobius"/>
    </source>
</evidence>
<dbReference type="EMBL" id="CAJFCI010000084">
    <property type="protein sequence ID" value="CAD5110268.1"/>
    <property type="molecule type" value="Genomic_DNA"/>
</dbReference>
<dbReference type="PANTHER" id="PTHR43653">
    <property type="entry name" value="CYTOCHROME C ASSEMBLY PROTEIN-RELATED"/>
    <property type="match status" value="1"/>
</dbReference>
<dbReference type="GO" id="GO:0017004">
    <property type="term" value="P:cytochrome complex assembly"/>
    <property type="evidence" value="ECO:0007669"/>
    <property type="project" value="UniProtKB-KW"/>
</dbReference>
<evidence type="ECO:0000259" key="4">
    <source>
        <dbReference type="Pfam" id="PF01578"/>
    </source>
</evidence>
<dbReference type="Proteomes" id="UP000583387">
    <property type="component" value="Unassembled WGS sequence"/>
</dbReference>
<feature type="domain" description="Cytochrome c assembly protein" evidence="4">
    <location>
        <begin position="150"/>
        <end position="292"/>
    </location>
</feature>
<dbReference type="PRINTS" id="PR01410">
    <property type="entry name" value="CCBIOGENESIS"/>
</dbReference>
<feature type="transmembrane region" description="Helical" evidence="3">
    <location>
        <begin position="251"/>
        <end position="267"/>
    </location>
</feature>
<proteinExistence type="inferred from homology"/>
<comment type="caution">
    <text evidence="5">The sequence shown here is derived from an EMBL/GenBank/DDBJ whole genome shotgun (WGS) entry which is preliminary data.</text>
</comment>
<feature type="transmembrane region" description="Helical" evidence="3">
    <location>
        <begin position="36"/>
        <end position="54"/>
    </location>
</feature>
<dbReference type="PROSITE" id="PS51257">
    <property type="entry name" value="PROKAR_LIPOPROTEIN"/>
    <property type="match status" value="1"/>
</dbReference>
<feature type="transmembrane region" description="Helical" evidence="3">
    <location>
        <begin position="110"/>
        <end position="129"/>
    </location>
</feature>
<feature type="transmembrane region" description="Helical" evidence="3">
    <location>
        <begin position="309"/>
        <end position="331"/>
    </location>
</feature>
<dbReference type="AlphaFoldDB" id="A0A7U7ESD2"/>
<evidence type="ECO:0000256" key="1">
    <source>
        <dbReference type="ARBA" id="ARBA00009186"/>
    </source>
</evidence>
<feature type="transmembrane region" description="Helical" evidence="3">
    <location>
        <begin position="279"/>
        <end position="297"/>
    </location>
</feature>
<keyword evidence="2" id="KW-0201">Cytochrome c-type biogenesis</keyword>
<keyword evidence="3" id="KW-0812">Transmembrane</keyword>
<name>A0A7U7ESD2_9GAMM</name>
<evidence type="ECO:0000313" key="6">
    <source>
        <dbReference type="Proteomes" id="UP000583387"/>
    </source>
</evidence>